<evidence type="ECO:0008006" key="3">
    <source>
        <dbReference type="Google" id="ProtNLM"/>
    </source>
</evidence>
<dbReference type="Proteomes" id="UP000013827">
    <property type="component" value="Unassembled WGS sequence"/>
</dbReference>
<name>A0A0D3KPM8_EMIH1</name>
<proteinExistence type="predicted"/>
<dbReference type="RefSeq" id="XP_005790142.1">
    <property type="nucleotide sequence ID" value="XM_005790085.1"/>
</dbReference>
<keyword evidence="2" id="KW-1185">Reference proteome</keyword>
<dbReference type="KEGG" id="ehx:EMIHUDRAFT_373144"/>
<dbReference type="HOGENOM" id="CLU_910877_0_0_1"/>
<dbReference type="GeneID" id="17282983"/>
<dbReference type="AlphaFoldDB" id="A0A0D3KPM8"/>
<accession>A0A0D3KPM8</accession>
<protein>
    <recommendedName>
        <fullName evidence="3">RWD domain-containing protein</fullName>
    </recommendedName>
</protein>
<organism evidence="1 2">
    <name type="scientific">Emiliania huxleyi (strain CCMP1516)</name>
    <dbReference type="NCBI Taxonomy" id="280463"/>
    <lineage>
        <taxon>Eukaryota</taxon>
        <taxon>Haptista</taxon>
        <taxon>Haptophyta</taxon>
        <taxon>Prymnesiophyceae</taxon>
        <taxon>Isochrysidales</taxon>
        <taxon>Noelaerhabdaceae</taxon>
        <taxon>Emiliania</taxon>
    </lineage>
</organism>
<reference evidence="2" key="1">
    <citation type="journal article" date="2013" name="Nature">
        <title>Pan genome of the phytoplankton Emiliania underpins its global distribution.</title>
        <authorList>
            <person name="Read B.A."/>
            <person name="Kegel J."/>
            <person name="Klute M.J."/>
            <person name="Kuo A."/>
            <person name="Lefebvre S.C."/>
            <person name="Maumus F."/>
            <person name="Mayer C."/>
            <person name="Miller J."/>
            <person name="Monier A."/>
            <person name="Salamov A."/>
            <person name="Young J."/>
            <person name="Aguilar M."/>
            <person name="Claverie J.M."/>
            <person name="Frickenhaus S."/>
            <person name="Gonzalez K."/>
            <person name="Herman E.K."/>
            <person name="Lin Y.C."/>
            <person name="Napier J."/>
            <person name="Ogata H."/>
            <person name="Sarno A.F."/>
            <person name="Shmutz J."/>
            <person name="Schroeder D."/>
            <person name="de Vargas C."/>
            <person name="Verret F."/>
            <person name="von Dassow P."/>
            <person name="Valentin K."/>
            <person name="Van de Peer Y."/>
            <person name="Wheeler G."/>
            <person name="Dacks J.B."/>
            <person name="Delwiche C.F."/>
            <person name="Dyhrman S.T."/>
            <person name="Glockner G."/>
            <person name="John U."/>
            <person name="Richards T."/>
            <person name="Worden A.Z."/>
            <person name="Zhang X."/>
            <person name="Grigoriev I.V."/>
            <person name="Allen A.E."/>
            <person name="Bidle K."/>
            <person name="Borodovsky M."/>
            <person name="Bowler C."/>
            <person name="Brownlee C."/>
            <person name="Cock J.M."/>
            <person name="Elias M."/>
            <person name="Gladyshev V.N."/>
            <person name="Groth M."/>
            <person name="Guda C."/>
            <person name="Hadaegh A."/>
            <person name="Iglesias-Rodriguez M.D."/>
            <person name="Jenkins J."/>
            <person name="Jones B.M."/>
            <person name="Lawson T."/>
            <person name="Leese F."/>
            <person name="Lindquist E."/>
            <person name="Lobanov A."/>
            <person name="Lomsadze A."/>
            <person name="Malik S.B."/>
            <person name="Marsh M.E."/>
            <person name="Mackinder L."/>
            <person name="Mock T."/>
            <person name="Mueller-Roeber B."/>
            <person name="Pagarete A."/>
            <person name="Parker M."/>
            <person name="Probert I."/>
            <person name="Quesneville H."/>
            <person name="Raines C."/>
            <person name="Rensing S.A."/>
            <person name="Riano-Pachon D.M."/>
            <person name="Richier S."/>
            <person name="Rokitta S."/>
            <person name="Shiraiwa Y."/>
            <person name="Soanes D.M."/>
            <person name="van der Giezen M."/>
            <person name="Wahlund T.M."/>
            <person name="Williams B."/>
            <person name="Wilson W."/>
            <person name="Wolfe G."/>
            <person name="Wurch L.L."/>
        </authorList>
    </citation>
    <scope>NUCLEOTIDE SEQUENCE</scope>
</reference>
<dbReference type="PaxDb" id="2903-EOD37713"/>
<dbReference type="EnsemblProtists" id="EOD37713">
    <property type="protein sequence ID" value="EOD37713"/>
    <property type="gene ID" value="EMIHUDRAFT_373144"/>
</dbReference>
<reference evidence="1" key="2">
    <citation type="submission" date="2024-10" db="UniProtKB">
        <authorList>
            <consortium name="EnsemblProtists"/>
        </authorList>
    </citation>
    <scope>IDENTIFICATION</scope>
</reference>
<evidence type="ECO:0000313" key="2">
    <source>
        <dbReference type="Proteomes" id="UP000013827"/>
    </source>
</evidence>
<sequence>MAETQPSSWRERALAVCMAAHDRLGASCPQAVRSVASSPDLVCAIMWHVFPYGAPLVVKVQYVCHSLNIELDQTLVEAVAHATDKLKLTSAFDGMPVELKVDACLDMLLDRTSNARPPSTPDLLSLKAKVQAEMVAKSEAAWSLMRRADATAHSAAAVPQVVRSEGSAESIRRWLREHCVRFPEDAMLADLEALAAEERAALAEEAAAMAEFNASMATRGQPTVVSAISTSGASRTVLDEARAGEELARREQMEAAREADALAAMPVATGSPASVEGQGLTVVAEAVSVDEKRPKGGIAALMNTMR</sequence>
<evidence type="ECO:0000313" key="1">
    <source>
        <dbReference type="EnsemblProtists" id="EOD37713"/>
    </source>
</evidence>